<dbReference type="Gene3D" id="3.10.490.10">
    <property type="entry name" value="Gamma-glutamyl cyclotransferase-like"/>
    <property type="match status" value="1"/>
</dbReference>
<dbReference type="RefSeq" id="WP_168887358.1">
    <property type="nucleotide sequence ID" value="NZ_JABAHY010000006.1"/>
</dbReference>
<dbReference type="Proteomes" id="UP000523139">
    <property type="component" value="Unassembled WGS sequence"/>
</dbReference>
<dbReference type="AlphaFoldDB" id="A0A7X8TJS5"/>
<dbReference type="EMBL" id="JABAHY010000006">
    <property type="protein sequence ID" value="NLS09869.1"/>
    <property type="molecule type" value="Genomic_DNA"/>
</dbReference>
<name>A0A7X8TJS5_9MICC</name>
<gene>
    <name evidence="1" type="ORF">HGQ17_07610</name>
</gene>
<organism evidence="1 2">
    <name type="scientific">Nesterenkonia sedimenti</name>
    <dbReference type="NCBI Taxonomy" id="1463632"/>
    <lineage>
        <taxon>Bacteria</taxon>
        <taxon>Bacillati</taxon>
        <taxon>Actinomycetota</taxon>
        <taxon>Actinomycetes</taxon>
        <taxon>Micrococcales</taxon>
        <taxon>Micrococcaceae</taxon>
        <taxon>Nesterenkonia</taxon>
    </lineage>
</organism>
<sequence length="255" mass="27616">MVSWDHASVFTGGRLSEADIEKALTYPYWSPRASFLVNLDSQGYSELSDAEAAAYLAGRRPCLAIGSNASPEQLLWKFTGHVQDPLLVVTPVHLHGFDVVYANRLSRYGAIPATLVECPGTAVAVKLIWCTDEQHQLLNASESLGTGYHHEHVPVTAITASKPVQSALQGQTSLDYYKAAAGPILVNQAPVALEAIRAEARAWPAATEQEMLALLAELTNHSSIEAMLEVATAEGGSWDKFNQQLQARPSHDKDL</sequence>
<protein>
    <submittedName>
        <fullName evidence="1">Uncharacterized protein</fullName>
    </submittedName>
</protein>
<accession>A0A7X8TJS5</accession>
<evidence type="ECO:0000313" key="2">
    <source>
        <dbReference type="Proteomes" id="UP000523139"/>
    </source>
</evidence>
<proteinExistence type="predicted"/>
<evidence type="ECO:0000313" key="1">
    <source>
        <dbReference type="EMBL" id="NLS09869.1"/>
    </source>
</evidence>
<reference evidence="1 2" key="1">
    <citation type="submission" date="2020-04" db="EMBL/GenBank/DDBJ databases">
        <title>Nesterenkonia sp. nov., isolated from marine sediment.</title>
        <authorList>
            <person name="Zhang G."/>
        </authorList>
    </citation>
    <scope>NUCLEOTIDE SEQUENCE [LARGE SCALE GENOMIC DNA]</scope>
    <source>
        <strain evidence="1 2">MY13</strain>
    </source>
</reference>
<comment type="caution">
    <text evidence="1">The sequence shown here is derived from an EMBL/GenBank/DDBJ whole genome shotgun (WGS) entry which is preliminary data.</text>
</comment>
<keyword evidence="2" id="KW-1185">Reference proteome</keyword>